<accession>A0ABW0BTR5</accession>
<keyword evidence="1" id="KW-0732">Signal</keyword>
<name>A0ABW0BTR5_9BACT</name>
<evidence type="ECO:0000313" key="3">
    <source>
        <dbReference type="Proteomes" id="UP001596163"/>
    </source>
</evidence>
<evidence type="ECO:0000313" key="2">
    <source>
        <dbReference type="EMBL" id="MFC5191010.1"/>
    </source>
</evidence>
<dbReference type="EMBL" id="JBHSKS010000003">
    <property type="protein sequence ID" value="MFC5191010.1"/>
    <property type="molecule type" value="Genomic_DNA"/>
</dbReference>
<dbReference type="InterPro" id="IPR025514">
    <property type="entry name" value="DUF4402"/>
</dbReference>
<dbReference type="Proteomes" id="UP001596163">
    <property type="component" value="Unassembled WGS sequence"/>
</dbReference>
<dbReference type="RefSeq" id="WP_377912657.1">
    <property type="nucleotide sequence ID" value="NZ_JBHSKS010000003.1"/>
</dbReference>
<evidence type="ECO:0000256" key="1">
    <source>
        <dbReference type="SAM" id="SignalP"/>
    </source>
</evidence>
<feature type="signal peptide" evidence="1">
    <location>
        <begin position="1"/>
        <end position="23"/>
    </location>
</feature>
<keyword evidence="3" id="KW-1185">Reference proteome</keyword>
<feature type="chain" id="PRO_5046950101" evidence="1">
    <location>
        <begin position="24"/>
        <end position="177"/>
    </location>
</feature>
<reference evidence="3" key="1">
    <citation type="journal article" date="2019" name="Int. J. Syst. Evol. Microbiol.">
        <title>The Global Catalogue of Microorganisms (GCM) 10K type strain sequencing project: providing services to taxonomists for standard genome sequencing and annotation.</title>
        <authorList>
            <consortium name="The Broad Institute Genomics Platform"/>
            <consortium name="The Broad Institute Genome Sequencing Center for Infectious Disease"/>
            <person name="Wu L."/>
            <person name="Ma J."/>
        </authorList>
    </citation>
    <scope>NUCLEOTIDE SEQUENCE [LARGE SCALE GENOMIC DNA]</scope>
    <source>
        <strain evidence="3">CGMCC 1.7030</strain>
    </source>
</reference>
<organism evidence="2 3">
    <name type="scientific">Algoriphagus aquatilis</name>
    <dbReference type="NCBI Taxonomy" id="490186"/>
    <lineage>
        <taxon>Bacteria</taxon>
        <taxon>Pseudomonadati</taxon>
        <taxon>Bacteroidota</taxon>
        <taxon>Cytophagia</taxon>
        <taxon>Cytophagales</taxon>
        <taxon>Cyclobacteriaceae</taxon>
        <taxon>Algoriphagus</taxon>
    </lineage>
</organism>
<sequence length="177" mass="17993">MKTIFKSVLALGLVAGMTFAANAQKTTTAPASARILADLTITLDGVQDEIAFGNVSANTPAAVVLDANGTDNANTGTVTNVARFNLTGADASITVYYDATVTLTETVGGVETIVMTPEVVGDADDANQGSAAGIANAGTVALVSNAFYIWVGGTLPTMVNKAQGTYSGTFEISVEYN</sequence>
<gene>
    <name evidence="2" type="ORF">ACFPIK_04480</name>
</gene>
<comment type="caution">
    <text evidence="2">The sequence shown here is derived from an EMBL/GenBank/DDBJ whole genome shotgun (WGS) entry which is preliminary data.</text>
</comment>
<proteinExistence type="predicted"/>
<dbReference type="Pfam" id="PF14352">
    <property type="entry name" value="DUF4402"/>
    <property type="match status" value="1"/>
</dbReference>
<protein>
    <submittedName>
        <fullName evidence="2">DUF4402 domain-containing protein</fullName>
    </submittedName>
</protein>